<gene>
    <name evidence="1" type="ORF">BpHYR1_016183</name>
</gene>
<evidence type="ECO:0000313" key="2">
    <source>
        <dbReference type="Proteomes" id="UP000276133"/>
    </source>
</evidence>
<dbReference type="Proteomes" id="UP000276133">
    <property type="component" value="Unassembled WGS sequence"/>
</dbReference>
<comment type="caution">
    <text evidence="1">The sequence shown here is derived from an EMBL/GenBank/DDBJ whole genome shotgun (WGS) entry which is preliminary data.</text>
</comment>
<sequence length="129" mass="15115">MNFEFGRSIFCYANCSSLFAPGEFCSLSTAKAVVPLLKLYNKFLKEIDEAIIFKNLGLEPFVDNCPWTMIYVCLVDNFSKKKKRDEIGLLSNCERFTSGLIDQLLFLVDKFEFITIYFRCYRKRELKKI</sequence>
<name>A0A3M7R3D4_BRAPC</name>
<organism evidence="1 2">
    <name type="scientific">Brachionus plicatilis</name>
    <name type="common">Marine rotifer</name>
    <name type="synonym">Brachionus muelleri</name>
    <dbReference type="NCBI Taxonomy" id="10195"/>
    <lineage>
        <taxon>Eukaryota</taxon>
        <taxon>Metazoa</taxon>
        <taxon>Spiralia</taxon>
        <taxon>Gnathifera</taxon>
        <taxon>Rotifera</taxon>
        <taxon>Eurotatoria</taxon>
        <taxon>Monogononta</taxon>
        <taxon>Pseudotrocha</taxon>
        <taxon>Ploima</taxon>
        <taxon>Brachionidae</taxon>
        <taxon>Brachionus</taxon>
    </lineage>
</organism>
<keyword evidence="2" id="KW-1185">Reference proteome</keyword>
<reference evidence="1 2" key="1">
    <citation type="journal article" date="2018" name="Sci. Rep.">
        <title>Genomic signatures of local adaptation to the degree of environmental predictability in rotifers.</title>
        <authorList>
            <person name="Franch-Gras L."/>
            <person name="Hahn C."/>
            <person name="Garcia-Roger E.M."/>
            <person name="Carmona M.J."/>
            <person name="Serra M."/>
            <person name="Gomez A."/>
        </authorList>
    </citation>
    <scope>NUCLEOTIDE SEQUENCE [LARGE SCALE GENOMIC DNA]</scope>
    <source>
        <strain evidence="1">HYR1</strain>
    </source>
</reference>
<accession>A0A3M7R3D4</accession>
<dbReference type="AlphaFoldDB" id="A0A3M7R3D4"/>
<dbReference type="EMBL" id="REGN01004305">
    <property type="protein sequence ID" value="RNA18107.1"/>
    <property type="molecule type" value="Genomic_DNA"/>
</dbReference>
<proteinExistence type="predicted"/>
<evidence type="ECO:0000313" key="1">
    <source>
        <dbReference type="EMBL" id="RNA18107.1"/>
    </source>
</evidence>
<protein>
    <submittedName>
        <fullName evidence="1">Uncharacterized protein</fullName>
    </submittedName>
</protein>